<dbReference type="InterPro" id="IPR039420">
    <property type="entry name" value="WalR-like"/>
</dbReference>
<evidence type="ECO:0000256" key="2">
    <source>
        <dbReference type="ARBA" id="ARBA00022553"/>
    </source>
</evidence>
<dbReference type="CDD" id="cd17574">
    <property type="entry name" value="REC_OmpR"/>
    <property type="match status" value="1"/>
</dbReference>
<feature type="domain" description="Response regulatory" evidence="10">
    <location>
        <begin position="4"/>
        <end position="119"/>
    </location>
</feature>
<evidence type="ECO:0000259" key="10">
    <source>
        <dbReference type="PROSITE" id="PS50110"/>
    </source>
</evidence>
<evidence type="ECO:0000313" key="12">
    <source>
        <dbReference type="EMBL" id="APC38901.1"/>
    </source>
</evidence>
<evidence type="ECO:0000256" key="8">
    <source>
        <dbReference type="PROSITE-ProRule" id="PRU00169"/>
    </source>
</evidence>
<dbReference type="Pfam" id="PF00486">
    <property type="entry name" value="Trans_reg_C"/>
    <property type="match status" value="1"/>
</dbReference>
<keyword evidence="13" id="KW-1185">Reference proteome</keyword>
<dbReference type="Proteomes" id="UP000182569">
    <property type="component" value="Chromosome"/>
</dbReference>
<protein>
    <recommendedName>
        <fullName evidence="1">Stage 0 sporulation protein A homolog</fullName>
    </recommendedName>
</protein>
<dbReference type="InterPro" id="IPR001789">
    <property type="entry name" value="Sig_transdc_resp-reg_receiver"/>
</dbReference>
<dbReference type="GO" id="GO:0032993">
    <property type="term" value="C:protein-DNA complex"/>
    <property type="evidence" value="ECO:0007669"/>
    <property type="project" value="TreeGrafter"/>
</dbReference>
<evidence type="ECO:0000256" key="5">
    <source>
        <dbReference type="ARBA" id="ARBA00023125"/>
    </source>
</evidence>
<dbReference type="Gene3D" id="6.10.250.690">
    <property type="match status" value="1"/>
</dbReference>
<dbReference type="GO" id="GO:0006355">
    <property type="term" value="P:regulation of DNA-templated transcription"/>
    <property type="evidence" value="ECO:0007669"/>
    <property type="project" value="InterPro"/>
</dbReference>
<dbReference type="InterPro" id="IPR036388">
    <property type="entry name" value="WH-like_DNA-bd_sf"/>
</dbReference>
<organism evidence="12 13">
    <name type="scientific">Clostridium estertheticum subsp. estertheticum</name>
    <dbReference type="NCBI Taxonomy" id="1552"/>
    <lineage>
        <taxon>Bacteria</taxon>
        <taxon>Bacillati</taxon>
        <taxon>Bacillota</taxon>
        <taxon>Clostridia</taxon>
        <taxon>Eubacteriales</taxon>
        <taxon>Clostridiaceae</taxon>
        <taxon>Clostridium</taxon>
    </lineage>
</organism>
<dbReference type="PANTHER" id="PTHR48111:SF2">
    <property type="entry name" value="RESPONSE REGULATOR SAER"/>
    <property type="match status" value="1"/>
</dbReference>
<evidence type="ECO:0000256" key="9">
    <source>
        <dbReference type="PROSITE-ProRule" id="PRU01091"/>
    </source>
</evidence>
<evidence type="ECO:0000256" key="1">
    <source>
        <dbReference type="ARBA" id="ARBA00018672"/>
    </source>
</evidence>
<reference evidence="13" key="1">
    <citation type="journal article" date="2016" name="Front. Microbiol.">
        <title>Complete Genome Sequence of Clostridium estertheticum DSM 8809, a Microbe Identified in Spoiled Vacuum Packed Beef.</title>
        <authorList>
            <person name="Yu Z."/>
            <person name="Gunn L."/>
            <person name="Brennan E."/>
            <person name="Reid R."/>
            <person name="Wall P.G."/>
            <person name="Gaora O.P."/>
            <person name="Hurley D."/>
            <person name="Bolton D."/>
            <person name="Fanning S."/>
        </authorList>
    </citation>
    <scope>NUCLEOTIDE SEQUENCE [LARGE SCALE GENOMIC DNA]</scope>
    <source>
        <strain evidence="13">DSM 8809</strain>
    </source>
</reference>
<evidence type="ECO:0000259" key="11">
    <source>
        <dbReference type="PROSITE" id="PS51755"/>
    </source>
</evidence>
<dbReference type="Pfam" id="PF00072">
    <property type="entry name" value="Response_reg"/>
    <property type="match status" value="1"/>
</dbReference>
<keyword evidence="2 8" id="KW-0597">Phosphoprotein</keyword>
<dbReference type="Gene3D" id="3.40.50.2300">
    <property type="match status" value="1"/>
</dbReference>
<evidence type="ECO:0000256" key="4">
    <source>
        <dbReference type="ARBA" id="ARBA00023015"/>
    </source>
</evidence>
<dbReference type="AlphaFoldDB" id="A0A1J0GC16"/>
<gene>
    <name evidence="12" type="ORF">A7L45_01865</name>
</gene>
<dbReference type="GO" id="GO:0000976">
    <property type="term" value="F:transcription cis-regulatory region binding"/>
    <property type="evidence" value="ECO:0007669"/>
    <property type="project" value="TreeGrafter"/>
</dbReference>
<dbReference type="InterPro" id="IPR001867">
    <property type="entry name" value="OmpR/PhoB-type_DNA-bd"/>
</dbReference>
<comment type="function">
    <text evidence="7">May play the central regulatory role in sporulation. It may be an element of the effector pathway responsible for the activation of sporulation genes in response to nutritional stress. Spo0A may act in concert with spo0H (a sigma factor) to control the expression of some genes that are critical to the sporulation process.</text>
</comment>
<keyword evidence="4" id="KW-0805">Transcription regulation</keyword>
<dbReference type="GO" id="GO:0005829">
    <property type="term" value="C:cytosol"/>
    <property type="evidence" value="ECO:0007669"/>
    <property type="project" value="TreeGrafter"/>
</dbReference>
<dbReference type="EMBL" id="CP015756">
    <property type="protein sequence ID" value="APC38901.1"/>
    <property type="molecule type" value="Genomic_DNA"/>
</dbReference>
<evidence type="ECO:0000256" key="6">
    <source>
        <dbReference type="ARBA" id="ARBA00023163"/>
    </source>
</evidence>
<dbReference type="PROSITE" id="PS50110">
    <property type="entry name" value="RESPONSE_REGULATORY"/>
    <property type="match status" value="1"/>
</dbReference>
<sequence>MKYKILIVEDESDINGLLVKILGKAEYQTVQAFSGTEAKLLLEKEIPDLILLDLMLPGISGEELLHDIRENKHYNIPVLVLSAKNSLGDKVSLLKNGADDYITKPFEPEEVIARVQSALRRAGKEFSSKKILTYKTLQLYPQSRKVTISGTEIVLTAHEYEIIYLFMQNPEKVYSRESLYELVWHGGYYGENNTVNVHVSNLRKKLKEAGSEEDYIQTVYGIGFKLQ</sequence>
<feature type="modified residue" description="4-aspartylphosphate" evidence="8">
    <location>
        <position position="53"/>
    </location>
</feature>
<dbReference type="GO" id="GO:0000156">
    <property type="term" value="F:phosphorelay response regulator activity"/>
    <property type="evidence" value="ECO:0007669"/>
    <property type="project" value="TreeGrafter"/>
</dbReference>
<dbReference type="CDD" id="cd00383">
    <property type="entry name" value="trans_reg_C"/>
    <property type="match status" value="1"/>
</dbReference>
<evidence type="ECO:0000256" key="7">
    <source>
        <dbReference type="ARBA" id="ARBA00024867"/>
    </source>
</evidence>
<dbReference type="KEGG" id="ceu:A7L45_01865"/>
<feature type="DNA-binding region" description="OmpR/PhoB-type" evidence="9">
    <location>
        <begin position="129"/>
        <end position="227"/>
    </location>
</feature>
<dbReference type="Gene3D" id="1.10.10.10">
    <property type="entry name" value="Winged helix-like DNA-binding domain superfamily/Winged helix DNA-binding domain"/>
    <property type="match status" value="1"/>
</dbReference>
<keyword evidence="5 9" id="KW-0238">DNA-binding</keyword>
<proteinExistence type="predicted"/>
<name>A0A1J0GC16_9CLOT</name>
<evidence type="ECO:0000256" key="3">
    <source>
        <dbReference type="ARBA" id="ARBA00023012"/>
    </source>
</evidence>
<dbReference type="FunFam" id="1.10.10.10:FF:000018">
    <property type="entry name" value="DNA-binding response regulator ResD"/>
    <property type="match status" value="1"/>
</dbReference>
<keyword evidence="6" id="KW-0804">Transcription</keyword>
<keyword evidence="3" id="KW-0902">Two-component regulatory system</keyword>
<dbReference type="STRING" id="1552.A7L45_01865"/>
<dbReference type="OrthoDB" id="1655504at2"/>
<dbReference type="PROSITE" id="PS51755">
    <property type="entry name" value="OMPR_PHOB"/>
    <property type="match status" value="1"/>
</dbReference>
<feature type="domain" description="OmpR/PhoB-type" evidence="11">
    <location>
        <begin position="129"/>
        <end position="227"/>
    </location>
</feature>
<evidence type="ECO:0000313" key="13">
    <source>
        <dbReference type="Proteomes" id="UP000182569"/>
    </source>
</evidence>
<accession>A0A1J0GC16</accession>
<dbReference type="SMART" id="SM00862">
    <property type="entry name" value="Trans_reg_C"/>
    <property type="match status" value="1"/>
</dbReference>
<dbReference type="SUPFAM" id="SSF52172">
    <property type="entry name" value="CheY-like"/>
    <property type="match status" value="1"/>
</dbReference>
<dbReference type="PANTHER" id="PTHR48111">
    <property type="entry name" value="REGULATOR OF RPOS"/>
    <property type="match status" value="1"/>
</dbReference>
<dbReference type="SMART" id="SM00448">
    <property type="entry name" value="REC"/>
    <property type="match status" value="1"/>
</dbReference>
<dbReference type="InterPro" id="IPR011006">
    <property type="entry name" value="CheY-like_superfamily"/>
</dbReference>